<keyword evidence="1" id="KW-0732">Signal</keyword>
<evidence type="ECO:0000313" key="2">
    <source>
        <dbReference type="EMBL" id="MDT0632154.1"/>
    </source>
</evidence>
<reference evidence="2 3" key="1">
    <citation type="submission" date="2023-09" db="EMBL/GenBank/DDBJ databases">
        <authorList>
            <person name="Rey-Velasco X."/>
        </authorList>
    </citation>
    <scope>NUCLEOTIDE SEQUENCE [LARGE SCALE GENOMIC DNA]</scope>
    <source>
        <strain evidence="2 3">F394</strain>
    </source>
</reference>
<keyword evidence="3" id="KW-1185">Reference proteome</keyword>
<dbReference type="RefSeq" id="WP_311663795.1">
    <property type="nucleotide sequence ID" value="NZ_JAVRHT010000022.1"/>
</dbReference>
<dbReference type="Gene3D" id="2.60.40.1120">
    <property type="entry name" value="Carboxypeptidase-like, regulatory domain"/>
    <property type="match status" value="1"/>
</dbReference>
<sequence length="253" mass="26544">MTRPALLALGLLVVTTAASAQDTTRLLVTVVDDSTGAVVAGAIVGLMGGTIQAVSGADGLARLDLPPNIYVVHVKADGYDPITFTTSVDGAEVAGTAGLLPAARALDEVVTTAERPRRDLDQVGFYTRRAEGRGAYLDRAELDLKGQGQLAAVLIGMPGVKVQRWSEPPLGTRLVAVSSRGGMGPDGLRSAAPCPMRIYQDGVKIGDDQDFDLTQHETEGLAGIEVYAGPATVPTEYRQFTPCGVILLWTRSE</sequence>
<dbReference type="EMBL" id="JAVRHT010000022">
    <property type="protein sequence ID" value="MDT0632154.1"/>
    <property type="molecule type" value="Genomic_DNA"/>
</dbReference>
<gene>
    <name evidence="2" type="ORF">RM540_10400</name>
</gene>
<dbReference type="InterPro" id="IPR008969">
    <property type="entry name" value="CarboxyPept-like_regulatory"/>
</dbReference>
<comment type="caution">
    <text evidence="2">The sequence shown here is derived from an EMBL/GenBank/DDBJ whole genome shotgun (WGS) entry which is preliminary data.</text>
</comment>
<dbReference type="InterPro" id="IPR037066">
    <property type="entry name" value="Plug_dom_sf"/>
</dbReference>
<proteinExistence type="predicted"/>
<name>A0ABU3BS94_9BACT</name>
<evidence type="ECO:0000313" key="3">
    <source>
        <dbReference type="Proteomes" id="UP001267426"/>
    </source>
</evidence>
<evidence type="ECO:0000256" key="1">
    <source>
        <dbReference type="SAM" id="SignalP"/>
    </source>
</evidence>
<protein>
    <submittedName>
        <fullName evidence="2">Carboxypeptidase regulatory-like domain-containing protein</fullName>
    </submittedName>
</protein>
<organism evidence="2 3">
    <name type="scientific">Rubrivirga litoralis</name>
    <dbReference type="NCBI Taxonomy" id="3075598"/>
    <lineage>
        <taxon>Bacteria</taxon>
        <taxon>Pseudomonadati</taxon>
        <taxon>Rhodothermota</taxon>
        <taxon>Rhodothermia</taxon>
        <taxon>Rhodothermales</taxon>
        <taxon>Rubricoccaceae</taxon>
        <taxon>Rubrivirga</taxon>
    </lineage>
</organism>
<feature type="chain" id="PRO_5045685726" evidence="1">
    <location>
        <begin position="21"/>
        <end position="253"/>
    </location>
</feature>
<dbReference type="Gene3D" id="2.170.130.10">
    <property type="entry name" value="TonB-dependent receptor, plug domain"/>
    <property type="match status" value="1"/>
</dbReference>
<dbReference type="SUPFAM" id="SSF49464">
    <property type="entry name" value="Carboxypeptidase regulatory domain-like"/>
    <property type="match status" value="1"/>
</dbReference>
<accession>A0ABU3BS94</accession>
<dbReference type="SUPFAM" id="SSF56935">
    <property type="entry name" value="Porins"/>
    <property type="match status" value="1"/>
</dbReference>
<dbReference type="Proteomes" id="UP001267426">
    <property type="component" value="Unassembled WGS sequence"/>
</dbReference>
<feature type="signal peptide" evidence="1">
    <location>
        <begin position="1"/>
        <end position="20"/>
    </location>
</feature>